<proteinExistence type="predicted"/>
<organism evidence="2 4">
    <name type="scientific">Didymodactylos carnosus</name>
    <dbReference type="NCBI Taxonomy" id="1234261"/>
    <lineage>
        <taxon>Eukaryota</taxon>
        <taxon>Metazoa</taxon>
        <taxon>Spiralia</taxon>
        <taxon>Gnathifera</taxon>
        <taxon>Rotifera</taxon>
        <taxon>Eurotatoria</taxon>
        <taxon>Bdelloidea</taxon>
        <taxon>Philodinida</taxon>
        <taxon>Philodinidae</taxon>
        <taxon>Didymodactylos</taxon>
    </lineage>
</organism>
<keyword evidence="4" id="KW-1185">Reference proteome</keyword>
<dbReference type="EMBL" id="CAJNOQ010066317">
    <property type="protein sequence ID" value="CAF1680594.1"/>
    <property type="molecule type" value="Genomic_DNA"/>
</dbReference>
<name>A0A816GZY3_9BILA</name>
<sequence length="85" mass="10002">SISFVIVGAEDHHLHFRHLIVRQILNGNYEQYGLQLSGDRYVQQTHMERDGTFSTEKEIFAAADVFKCTITIYQTDQQRWLNFKP</sequence>
<evidence type="ECO:0000259" key="1">
    <source>
        <dbReference type="Pfam" id="PF02338"/>
    </source>
</evidence>
<evidence type="ECO:0000313" key="3">
    <source>
        <dbReference type="EMBL" id="CAF4680641.1"/>
    </source>
</evidence>
<accession>A0A816GZY3</accession>
<feature type="domain" description="OTU" evidence="1">
    <location>
        <begin position="27"/>
        <end position="78"/>
    </location>
</feature>
<dbReference type="Proteomes" id="UP000663829">
    <property type="component" value="Unassembled WGS sequence"/>
</dbReference>
<dbReference type="EMBL" id="CAJOBC010153979">
    <property type="protein sequence ID" value="CAF4680641.1"/>
    <property type="molecule type" value="Genomic_DNA"/>
</dbReference>
<gene>
    <name evidence="2" type="ORF">GPM918_LOCUS46588</name>
    <name evidence="3" type="ORF">SRO942_LOCUS51060</name>
</gene>
<feature type="non-terminal residue" evidence="2">
    <location>
        <position position="1"/>
    </location>
</feature>
<protein>
    <recommendedName>
        <fullName evidence="1">OTU domain-containing protein</fullName>
    </recommendedName>
</protein>
<dbReference type="AlphaFoldDB" id="A0A816GZY3"/>
<dbReference type="OrthoDB" id="6137149at2759"/>
<dbReference type="Proteomes" id="UP000681722">
    <property type="component" value="Unassembled WGS sequence"/>
</dbReference>
<evidence type="ECO:0000313" key="2">
    <source>
        <dbReference type="EMBL" id="CAF1680594.1"/>
    </source>
</evidence>
<reference evidence="2" key="1">
    <citation type="submission" date="2021-02" db="EMBL/GenBank/DDBJ databases">
        <authorList>
            <person name="Nowell W R."/>
        </authorList>
    </citation>
    <scope>NUCLEOTIDE SEQUENCE</scope>
</reference>
<dbReference type="InterPro" id="IPR003323">
    <property type="entry name" value="OTU_dom"/>
</dbReference>
<comment type="caution">
    <text evidence="2">The sequence shown here is derived from an EMBL/GenBank/DDBJ whole genome shotgun (WGS) entry which is preliminary data.</text>
</comment>
<evidence type="ECO:0000313" key="4">
    <source>
        <dbReference type="Proteomes" id="UP000663829"/>
    </source>
</evidence>
<feature type="non-terminal residue" evidence="2">
    <location>
        <position position="85"/>
    </location>
</feature>
<dbReference type="Gene3D" id="3.90.70.80">
    <property type="match status" value="1"/>
</dbReference>
<dbReference type="Pfam" id="PF02338">
    <property type="entry name" value="OTU"/>
    <property type="match status" value="1"/>
</dbReference>